<feature type="transmembrane region" description="Helical" evidence="17">
    <location>
        <begin position="7"/>
        <end position="26"/>
    </location>
</feature>
<evidence type="ECO:0000256" key="12">
    <source>
        <dbReference type="ARBA" id="ARBA00023049"/>
    </source>
</evidence>
<protein>
    <recommendedName>
        <fullName evidence="15">Peptide hydrolase</fullName>
        <ecNumber evidence="15">3.4.-.-</ecNumber>
    </recommendedName>
</protein>
<evidence type="ECO:0000256" key="14">
    <source>
        <dbReference type="ARBA" id="ARBA00023180"/>
    </source>
</evidence>
<dbReference type="OrthoDB" id="76293at2759"/>
<feature type="domain" description="Peptidase M28" evidence="18">
    <location>
        <begin position="116"/>
        <end position="295"/>
    </location>
</feature>
<evidence type="ECO:0000259" key="19">
    <source>
        <dbReference type="Pfam" id="PF22251"/>
    </source>
</evidence>
<keyword evidence="21" id="KW-1185">Reference proteome</keyword>
<evidence type="ECO:0000256" key="8">
    <source>
        <dbReference type="ARBA" id="ARBA00022723"/>
    </source>
</evidence>
<dbReference type="Pfam" id="PF04389">
    <property type="entry name" value="Peptidase_M28"/>
    <property type="match status" value="1"/>
</dbReference>
<dbReference type="InterPro" id="IPR053976">
    <property type="entry name" value="PFF1_TM"/>
</dbReference>
<dbReference type="GO" id="GO:0005774">
    <property type="term" value="C:vacuolar membrane"/>
    <property type="evidence" value="ECO:0007669"/>
    <property type="project" value="UniProtKB-SubCell"/>
</dbReference>
<feature type="transmembrane region" description="Helical" evidence="17">
    <location>
        <begin position="354"/>
        <end position="372"/>
    </location>
</feature>
<feature type="transmembrane region" description="Helical" evidence="17">
    <location>
        <begin position="486"/>
        <end position="505"/>
    </location>
</feature>
<keyword evidence="6 15" id="KW-0645">Protease</keyword>
<evidence type="ECO:0000256" key="16">
    <source>
        <dbReference type="SAM" id="MobiDB-lite"/>
    </source>
</evidence>
<dbReference type="GO" id="GO:0046872">
    <property type="term" value="F:metal ion binding"/>
    <property type="evidence" value="ECO:0007669"/>
    <property type="project" value="UniProtKB-KW"/>
</dbReference>
<dbReference type="InterPro" id="IPR007484">
    <property type="entry name" value="Peptidase_M28"/>
</dbReference>
<dbReference type="GO" id="GO:0006508">
    <property type="term" value="P:proteolysis"/>
    <property type="evidence" value="ECO:0007669"/>
    <property type="project" value="UniProtKB-KW"/>
</dbReference>
<feature type="compositionally biased region" description="Low complexity" evidence="16">
    <location>
        <begin position="521"/>
        <end position="530"/>
    </location>
</feature>
<dbReference type="GO" id="GO:0008235">
    <property type="term" value="F:metalloexopeptidase activity"/>
    <property type="evidence" value="ECO:0007669"/>
    <property type="project" value="InterPro"/>
</dbReference>
<keyword evidence="11 17" id="KW-1133">Transmembrane helix</keyword>
<comment type="function">
    <text evidence="2">May be involved in vacuolar sorting and osmoregulation.</text>
</comment>
<feature type="non-terminal residue" evidence="20">
    <location>
        <position position="541"/>
    </location>
</feature>
<keyword evidence="9 15" id="KW-0378">Hydrolase</keyword>
<keyword evidence="10 15" id="KW-0862">Zinc</keyword>
<dbReference type="FunCoup" id="A0A409VRR3">
    <property type="interactions" value="9"/>
</dbReference>
<comment type="cofactor">
    <cofactor evidence="1">
        <name>Zn(2+)</name>
        <dbReference type="ChEBI" id="CHEBI:29105"/>
    </cofactor>
</comment>
<dbReference type="PANTHER" id="PTHR12147">
    <property type="entry name" value="METALLOPEPTIDASE M28 FAMILY MEMBER"/>
    <property type="match status" value="1"/>
</dbReference>
<dbReference type="Gene3D" id="3.40.630.10">
    <property type="entry name" value="Zn peptidases"/>
    <property type="match status" value="1"/>
</dbReference>
<evidence type="ECO:0000256" key="2">
    <source>
        <dbReference type="ARBA" id="ARBA00003273"/>
    </source>
</evidence>
<organism evidence="20 21">
    <name type="scientific">Gymnopilus dilepis</name>
    <dbReference type="NCBI Taxonomy" id="231916"/>
    <lineage>
        <taxon>Eukaryota</taxon>
        <taxon>Fungi</taxon>
        <taxon>Dikarya</taxon>
        <taxon>Basidiomycota</taxon>
        <taxon>Agaricomycotina</taxon>
        <taxon>Agaricomycetes</taxon>
        <taxon>Agaricomycetidae</taxon>
        <taxon>Agaricales</taxon>
        <taxon>Agaricineae</taxon>
        <taxon>Hymenogastraceae</taxon>
        <taxon>Gymnopilus</taxon>
    </lineage>
</organism>
<dbReference type="STRING" id="231916.A0A409VRR3"/>
<gene>
    <name evidence="20" type="ORF">CVT26_001823</name>
</gene>
<keyword evidence="8 15" id="KW-0479">Metal-binding</keyword>
<evidence type="ECO:0000256" key="4">
    <source>
        <dbReference type="ARBA" id="ARBA00010918"/>
    </source>
</evidence>
<reference evidence="20 21" key="1">
    <citation type="journal article" date="2018" name="Evol. Lett.">
        <title>Horizontal gene cluster transfer increased hallucinogenic mushroom diversity.</title>
        <authorList>
            <person name="Reynolds H.T."/>
            <person name="Vijayakumar V."/>
            <person name="Gluck-Thaler E."/>
            <person name="Korotkin H.B."/>
            <person name="Matheny P.B."/>
            <person name="Slot J.C."/>
        </authorList>
    </citation>
    <scope>NUCLEOTIDE SEQUENCE [LARGE SCALE GENOMIC DNA]</scope>
    <source>
        <strain evidence="20 21">SRW20</strain>
    </source>
</reference>
<dbReference type="Pfam" id="PF22251">
    <property type="entry name" value="PFF1_TM"/>
    <property type="match status" value="1"/>
</dbReference>
<keyword evidence="14" id="KW-0325">Glycoprotein</keyword>
<evidence type="ECO:0000259" key="18">
    <source>
        <dbReference type="Pfam" id="PF04389"/>
    </source>
</evidence>
<accession>A0A409VRR3</accession>
<evidence type="ECO:0000256" key="3">
    <source>
        <dbReference type="ARBA" id="ARBA00004128"/>
    </source>
</evidence>
<evidence type="ECO:0000313" key="20">
    <source>
        <dbReference type="EMBL" id="PPQ68952.1"/>
    </source>
</evidence>
<feature type="domain" description="Vacuolar membrane protease transmembrane" evidence="19">
    <location>
        <begin position="393"/>
        <end position="513"/>
    </location>
</feature>
<evidence type="ECO:0000256" key="15">
    <source>
        <dbReference type="RuleBase" id="RU361240"/>
    </source>
</evidence>
<evidence type="ECO:0000256" key="1">
    <source>
        <dbReference type="ARBA" id="ARBA00001947"/>
    </source>
</evidence>
<feature type="region of interest" description="Disordered" evidence="16">
    <location>
        <begin position="518"/>
        <end position="541"/>
    </location>
</feature>
<proteinExistence type="inferred from homology"/>
<keyword evidence="13 17" id="KW-0472">Membrane</keyword>
<dbReference type="AlphaFoldDB" id="A0A409VRR3"/>
<evidence type="ECO:0000256" key="9">
    <source>
        <dbReference type="ARBA" id="ARBA00022801"/>
    </source>
</evidence>
<dbReference type="InParanoid" id="A0A409VRR3"/>
<sequence>MLSYTPLPVTAVVGFSYFVIFASVLLSDTLPDIPADTHNLDVEGAWEKLHVIASHPHPYNSHANDIVRGHILDWIKNTTQGFSHVETVNDLTSNGTWADYSLIEQAVHGVSFEGNNILVKVEGTDPAFASQGGVLFSAHFDSVSTAPGVTDNAMAIVTVLELIKLLTTTRTKRTAIFNINNGEEDGLKGAQTFMQHPWSSIPDTFLNLEGAGAGGHPTLFRATSKAPVLSFADPSVLHPHGTVLSADAFARKVVRSRTDYSVYELGQGDGSHGMEGLDFAYYQGRSKYHTKYDSIPGTKGGRKSLWSMMESTRAVGLALLNQDETHVGPSEQPVPAVYFDLFGRQFFVFNQKSFLFFNAALLVLAPAFVLFLHRLAAVATPDRRSNKQRVTKFWTVLLSGFILQTVLGWGFLKLNSFIVYSRPFIVVTSHLSLAYLSIVTPSHLSSAVNSEHAAAMDKSSIFLQLYIFTWLLHALGTYGLKKLELGGVYFLTAWNFFTFLGYVLASLENILQGRSSLPNLPRRSQPPSESSRVEDNAALTD</sequence>
<dbReference type="EMBL" id="NHYE01005584">
    <property type="protein sequence ID" value="PPQ68952.1"/>
    <property type="molecule type" value="Genomic_DNA"/>
</dbReference>
<evidence type="ECO:0000256" key="13">
    <source>
        <dbReference type="ARBA" id="ARBA00023136"/>
    </source>
</evidence>
<evidence type="ECO:0000313" key="21">
    <source>
        <dbReference type="Proteomes" id="UP000284706"/>
    </source>
</evidence>
<dbReference type="EC" id="3.4.-.-" evidence="15"/>
<evidence type="ECO:0000256" key="10">
    <source>
        <dbReference type="ARBA" id="ARBA00022833"/>
    </source>
</evidence>
<keyword evidence="7 17" id="KW-0812">Transmembrane</keyword>
<comment type="similarity">
    <text evidence="4 15">Belongs to the peptidase M28 family.</text>
</comment>
<keyword evidence="5" id="KW-0926">Vacuole</keyword>
<evidence type="ECO:0000256" key="5">
    <source>
        <dbReference type="ARBA" id="ARBA00022554"/>
    </source>
</evidence>
<feature type="transmembrane region" description="Helical" evidence="17">
    <location>
        <begin position="418"/>
        <end position="440"/>
    </location>
</feature>
<feature type="transmembrane region" description="Helical" evidence="17">
    <location>
        <begin position="461"/>
        <end position="480"/>
    </location>
</feature>
<feature type="transmembrane region" description="Helical" evidence="17">
    <location>
        <begin position="393"/>
        <end position="412"/>
    </location>
</feature>
<evidence type="ECO:0000256" key="11">
    <source>
        <dbReference type="ARBA" id="ARBA00022989"/>
    </source>
</evidence>
<comment type="caution">
    <text evidence="20">The sequence shown here is derived from an EMBL/GenBank/DDBJ whole genome shotgun (WGS) entry which is preliminary data.</text>
</comment>
<dbReference type="PANTHER" id="PTHR12147:SF58">
    <property type="entry name" value="VACUOLAR MEMBRANE PROTEASE"/>
    <property type="match status" value="1"/>
</dbReference>
<dbReference type="Proteomes" id="UP000284706">
    <property type="component" value="Unassembled WGS sequence"/>
</dbReference>
<name>A0A409VRR3_9AGAR</name>
<dbReference type="InterPro" id="IPR045175">
    <property type="entry name" value="M28_fam"/>
</dbReference>
<dbReference type="SUPFAM" id="SSF53187">
    <property type="entry name" value="Zn-dependent exopeptidases"/>
    <property type="match status" value="1"/>
</dbReference>
<evidence type="ECO:0000256" key="6">
    <source>
        <dbReference type="ARBA" id="ARBA00022670"/>
    </source>
</evidence>
<evidence type="ECO:0000256" key="7">
    <source>
        <dbReference type="ARBA" id="ARBA00022692"/>
    </source>
</evidence>
<comment type="subcellular location">
    <subcellularLocation>
        <location evidence="3">Vacuole membrane</location>
        <topology evidence="3">Multi-pass membrane protein</topology>
    </subcellularLocation>
</comment>
<evidence type="ECO:0000256" key="17">
    <source>
        <dbReference type="SAM" id="Phobius"/>
    </source>
</evidence>
<keyword evidence="12" id="KW-0482">Metalloprotease</keyword>